<comment type="subcellular location">
    <subcellularLocation>
        <location evidence="1 7">Cell membrane</location>
        <topology evidence="1 7">Multi-pass membrane protein</topology>
    </subcellularLocation>
</comment>
<dbReference type="InterPro" id="IPR000515">
    <property type="entry name" value="MetI-like"/>
</dbReference>
<keyword evidence="4 7" id="KW-0812">Transmembrane</keyword>
<keyword evidence="6 7" id="KW-0472">Membrane</keyword>
<feature type="domain" description="ABC transmembrane type-1" evidence="8">
    <location>
        <begin position="75"/>
        <end position="266"/>
    </location>
</feature>
<sequence length="281" mass="31244">MTKREAKDLGWRCLTLYLPLILFLIGTLFPFYWIVNTSLKDSVEVLSLPIKYWPDNPTLSNYFYLFEKMGFGSNVANTAFVATLTTVLVTLLSLLSGYAMSRYRFYGKTFIYVLMLATQMLPAVVLMIPLFQTMVKLHLINSLWSLVLICTCTNLPFCMFMMMGYYSSVPRELEEAAQVDGCTLLGAVFRVLIPVMLPSIVATGAYAFINAWNVYVYATAFITDKAKYTLPLALNVFQGEYGTDYGKLAAGCVIALIPVVVIFAFIQKHLSGGATSGAVKG</sequence>
<dbReference type="PANTHER" id="PTHR32243:SF18">
    <property type="entry name" value="INNER MEMBRANE ABC TRANSPORTER PERMEASE PROTEIN YCJP"/>
    <property type="match status" value="1"/>
</dbReference>
<feature type="transmembrane region" description="Helical" evidence="7">
    <location>
        <begin position="187"/>
        <end position="209"/>
    </location>
</feature>
<comment type="similarity">
    <text evidence="7">Belongs to the binding-protein-dependent transport system permease family.</text>
</comment>
<evidence type="ECO:0000256" key="7">
    <source>
        <dbReference type="RuleBase" id="RU363032"/>
    </source>
</evidence>
<dbReference type="Proteomes" id="UP000759273">
    <property type="component" value="Unassembled WGS sequence"/>
</dbReference>
<evidence type="ECO:0000313" key="9">
    <source>
        <dbReference type="EMBL" id="MBS5331838.1"/>
    </source>
</evidence>
<dbReference type="Gene3D" id="1.10.3720.10">
    <property type="entry name" value="MetI-like"/>
    <property type="match status" value="1"/>
</dbReference>
<dbReference type="Pfam" id="PF00528">
    <property type="entry name" value="BPD_transp_1"/>
    <property type="match status" value="1"/>
</dbReference>
<feature type="transmembrane region" description="Helical" evidence="7">
    <location>
        <begin position="75"/>
        <end position="98"/>
    </location>
</feature>
<dbReference type="SUPFAM" id="SSF161098">
    <property type="entry name" value="MetI-like"/>
    <property type="match status" value="1"/>
</dbReference>
<feature type="transmembrane region" description="Helical" evidence="7">
    <location>
        <begin position="110"/>
        <end position="131"/>
    </location>
</feature>
<evidence type="ECO:0000256" key="2">
    <source>
        <dbReference type="ARBA" id="ARBA00022448"/>
    </source>
</evidence>
<proteinExistence type="inferred from homology"/>
<dbReference type="PANTHER" id="PTHR32243">
    <property type="entry name" value="MALTOSE TRANSPORT SYSTEM PERMEASE-RELATED"/>
    <property type="match status" value="1"/>
</dbReference>
<accession>A0A943DA09</accession>
<evidence type="ECO:0000256" key="5">
    <source>
        <dbReference type="ARBA" id="ARBA00022989"/>
    </source>
</evidence>
<keyword evidence="3" id="KW-1003">Cell membrane</keyword>
<reference evidence="9" key="1">
    <citation type="submission" date="2021-02" db="EMBL/GenBank/DDBJ databases">
        <title>Infant gut strain persistence is associated with maternal origin, phylogeny, and functional potential including surface adhesion and iron acquisition.</title>
        <authorList>
            <person name="Lou Y.C."/>
        </authorList>
    </citation>
    <scope>NUCLEOTIDE SEQUENCE</scope>
    <source>
        <strain evidence="9">L3_101_000M1_dasL3_101_000M1_concoct_87</strain>
    </source>
</reference>
<dbReference type="GO" id="GO:0055085">
    <property type="term" value="P:transmembrane transport"/>
    <property type="evidence" value="ECO:0007669"/>
    <property type="project" value="InterPro"/>
</dbReference>
<dbReference type="CDD" id="cd06261">
    <property type="entry name" value="TM_PBP2"/>
    <property type="match status" value="1"/>
</dbReference>
<dbReference type="EMBL" id="JAGZGG010000007">
    <property type="protein sequence ID" value="MBS5331838.1"/>
    <property type="molecule type" value="Genomic_DNA"/>
</dbReference>
<dbReference type="AlphaFoldDB" id="A0A943DA09"/>
<evidence type="ECO:0000256" key="4">
    <source>
        <dbReference type="ARBA" id="ARBA00022692"/>
    </source>
</evidence>
<protein>
    <submittedName>
        <fullName evidence="9">Carbohydrate ABC transporter permease</fullName>
    </submittedName>
</protein>
<keyword evidence="5 7" id="KW-1133">Transmembrane helix</keyword>
<evidence type="ECO:0000256" key="6">
    <source>
        <dbReference type="ARBA" id="ARBA00023136"/>
    </source>
</evidence>
<dbReference type="InterPro" id="IPR035906">
    <property type="entry name" value="MetI-like_sf"/>
</dbReference>
<dbReference type="InterPro" id="IPR050901">
    <property type="entry name" value="BP-dep_ABC_trans_perm"/>
</dbReference>
<evidence type="ECO:0000256" key="3">
    <source>
        <dbReference type="ARBA" id="ARBA00022475"/>
    </source>
</evidence>
<evidence type="ECO:0000313" key="10">
    <source>
        <dbReference type="Proteomes" id="UP000759273"/>
    </source>
</evidence>
<dbReference type="PROSITE" id="PS50928">
    <property type="entry name" value="ABC_TM1"/>
    <property type="match status" value="1"/>
</dbReference>
<organism evidence="9 10">
    <name type="scientific">Subdoligranulum variabile</name>
    <dbReference type="NCBI Taxonomy" id="214851"/>
    <lineage>
        <taxon>Bacteria</taxon>
        <taxon>Bacillati</taxon>
        <taxon>Bacillota</taxon>
        <taxon>Clostridia</taxon>
        <taxon>Eubacteriales</taxon>
        <taxon>Oscillospiraceae</taxon>
        <taxon>Subdoligranulum</taxon>
    </lineage>
</organism>
<keyword evidence="2 7" id="KW-0813">Transport</keyword>
<dbReference type="GO" id="GO:0005886">
    <property type="term" value="C:plasma membrane"/>
    <property type="evidence" value="ECO:0007669"/>
    <property type="project" value="UniProtKB-SubCell"/>
</dbReference>
<feature type="transmembrane region" description="Helical" evidence="7">
    <location>
        <begin position="248"/>
        <end position="266"/>
    </location>
</feature>
<feature type="transmembrane region" description="Helical" evidence="7">
    <location>
        <begin position="12"/>
        <end position="35"/>
    </location>
</feature>
<feature type="transmembrane region" description="Helical" evidence="7">
    <location>
        <begin position="143"/>
        <end position="166"/>
    </location>
</feature>
<name>A0A943DA09_9FIRM</name>
<gene>
    <name evidence="9" type="ORF">KHY36_04820</name>
</gene>
<evidence type="ECO:0000256" key="1">
    <source>
        <dbReference type="ARBA" id="ARBA00004651"/>
    </source>
</evidence>
<comment type="caution">
    <text evidence="9">The sequence shown here is derived from an EMBL/GenBank/DDBJ whole genome shotgun (WGS) entry which is preliminary data.</text>
</comment>
<evidence type="ECO:0000259" key="8">
    <source>
        <dbReference type="PROSITE" id="PS50928"/>
    </source>
</evidence>